<keyword evidence="3" id="KW-0328">Glycosyltransferase</keyword>
<feature type="domain" description="Glycosyl transferase family 1" evidence="1">
    <location>
        <begin position="542"/>
        <end position="697"/>
    </location>
</feature>
<keyword evidence="3" id="KW-0808">Transferase</keyword>
<dbReference type="Gene3D" id="3.40.50.2000">
    <property type="entry name" value="Glycogen Phosphorylase B"/>
    <property type="match status" value="1"/>
</dbReference>
<dbReference type="InterPro" id="IPR001173">
    <property type="entry name" value="Glyco_trans_2-like"/>
</dbReference>
<reference evidence="3 4" key="2">
    <citation type="journal article" date="2020" name="Cell Rep.">
        <title>Acquisition and Adaptation of Ultra-small Parasitic Reduced Genome Bacteria to Mammalian Hosts.</title>
        <authorList>
            <person name="McLean J.S."/>
            <person name="Bor B."/>
            <person name="Kerns K.A."/>
            <person name="Liu Q."/>
            <person name="To T.T."/>
            <person name="Solden L."/>
            <person name="Hendrickson E.L."/>
            <person name="Wrighton K."/>
            <person name="Shi W."/>
            <person name="He X."/>
        </authorList>
    </citation>
    <scope>NUCLEOTIDE SEQUENCE [LARGE SCALE GENOMIC DNA]</scope>
    <source>
        <strain evidence="3 4">TM7_CMJM_G6_1_HOT_870</strain>
    </source>
</reference>
<dbReference type="Gene3D" id="3.90.550.10">
    <property type="entry name" value="Spore Coat Polysaccharide Biosynthesis Protein SpsA, Chain A"/>
    <property type="match status" value="1"/>
</dbReference>
<gene>
    <name evidence="3" type="primary">wbnH</name>
    <name evidence="3" type="ORF">G6CMJM_00612</name>
</gene>
<feature type="domain" description="Glycosyltransferase 2-like" evidence="2">
    <location>
        <begin position="8"/>
        <end position="139"/>
    </location>
</feature>
<keyword evidence="4" id="KW-1185">Reference proteome</keyword>
<evidence type="ECO:0000259" key="2">
    <source>
        <dbReference type="Pfam" id="PF00535"/>
    </source>
</evidence>
<dbReference type="CDD" id="cd00761">
    <property type="entry name" value="Glyco_tranf_GTA_type"/>
    <property type="match status" value="1"/>
</dbReference>
<dbReference type="InterPro" id="IPR001296">
    <property type="entry name" value="Glyco_trans_1"/>
</dbReference>
<protein>
    <submittedName>
        <fullName evidence="3">O-antigen biosynthesis glycosyltransferase WbnH</fullName>
        <ecNumber evidence="3">2.4.1.306</ecNumber>
    </submittedName>
</protein>
<dbReference type="Pfam" id="PF00534">
    <property type="entry name" value="Glycos_transf_1"/>
    <property type="match status" value="1"/>
</dbReference>
<dbReference type="RefSeq" id="WP_129719003.1">
    <property type="nucleotide sequence ID" value="NZ_PRLK01000014.1"/>
</dbReference>
<organism evidence="3 4">
    <name type="scientific">Candidatus Nanogingivalis gingivitcus</name>
    <dbReference type="NCBI Taxonomy" id="2171992"/>
    <lineage>
        <taxon>Bacteria</taxon>
        <taxon>Candidatus Saccharimonadota</taxon>
        <taxon>Candidatus Nanosyncoccalia</taxon>
        <taxon>Candidatus Nanogingivales</taxon>
        <taxon>Candidatus Nanogingivalaceae</taxon>
        <taxon>Candidatus Nanogingivalis</taxon>
    </lineage>
</organism>
<accession>A0ABY0FIY6</accession>
<dbReference type="SUPFAM" id="SSF53756">
    <property type="entry name" value="UDP-Glycosyltransferase/glycogen phosphorylase"/>
    <property type="match status" value="1"/>
</dbReference>
<dbReference type="EMBL" id="PRLK01000014">
    <property type="protein sequence ID" value="RYC72303.1"/>
    <property type="molecule type" value="Genomic_DNA"/>
</dbReference>
<dbReference type="PANTHER" id="PTHR12526">
    <property type="entry name" value="GLYCOSYLTRANSFERASE"/>
    <property type="match status" value="1"/>
</dbReference>
<comment type="caution">
    <text evidence="3">The sequence shown here is derived from an EMBL/GenBank/DDBJ whole genome shotgun (WGS) entry which is preliminary data.</text>
</comment>
<dbReference type="Proteomes" id="UP001190925">
    <property type="component" value="Unassembled WGS sequence"/>
</dbReference>
<evidence type="ECO:0000259" key="1">
    <source>
        <dbReference type="Pfam" id="PF00534"/>
    </source>
</evidence>
<dbReference type="EC" id="2.4.1.306" evidence="3"/>
<evidence type="ECO:0000313" key="4">
    <source>
        <dbReference type="Proteomes" id="UP001190925"/>
    </source>
</evidence>
<dbReference type="SUPFAM" id="SSF53448">
    <property type="entry name" value="Nucleotide-diphospho-sugar transferases"/>
    <property type="match status" value="1"/>
</dbReference>
<dbReference type="InterPro" id="IPR029044">
    <property type="entry name" value="Nucleotide-diphossugar_trans"/>
</dbReference>
<reference evidence="3 4" key="1">
    <citation type="journal article" date="2018" name="bioRxiv">
        <title>Evidence of independent acquisition and adaption of ultra-small bacteria to human hosts across the highly diverse yet reduced genomes of the phylum Saccharibacteria.</title>
        <authorList>
            <person name="McLean J.S."/>
            <person name="Bor B."/>
            <person name="To T.T."/>
            <person name="Liu Q."/>
            <person name="Kearns K.A."/>
            <person name="Solden L.M."/>
            <person name="Wrighton K.C."/>
            <person name="He X."/>
            <person name="Shi W."/>
        </authorList>
    </citation>
    <scope>NUCLEOTIDE SEQUENCE [LARGE SCALE GENOMIC DNA]</scope>
    <source>
        <strain evidence="3 4">TM7_CMJM_G6_1_HOT_870</strain>
    </source>
</reference>
<proteinExistence type="predicted"/>
<evidence type="ECO:0000313" key="3">
    <source>
        <dbReference type="EMBL" id="RYC72303.1"/>
    </source>
</evidence>
<dbReference type="GO" id="GO:0016757">
    <property type="term" value="F:glycosyltransferase activity"/>
    <property type="evidence" value="ECO:0007669"/>
    <property type="project" value="UniProtKB-KW"/>
</dbReference>
<dbReference type="PANTHER" id="PTHR12526:SF630">
    <property type="entry name" value="GLYCOSYLTRANSFERASE"/>
    <property type="match status" value="1"/>
</dbReference>
<sequence>MSKKIDISLIITAHNEGLLAHKTILSAFKAIEELEKEKISYEIIVHIDNGDEYTKEYFKRYENDKNIRIFNNNFGDLSSSRIFSVKKAKGEYIAFADADDLYSSNWLISFYNQVKGKKDTIAHFNYILTFGGWNTILEDLTDLNEKDEFLYAFDSNVYGSPCMLHKDIFSDIKQRANIPPFGYEDWQWYVDTMAKGYKHKIAKGTVLFYRRDPIAKPSLLSGQVNNRAVLSKSDFFDFDILKKKLSEWSFKDIEEYVRDHHDAEGNNSENKIKYLTYKTLVFANKFSIYKKIRNTIKEPREKNTEELPVLPDDLVKEWKDINKIEKLLYPDHYILKNHFIYYLPNKKTAKMYLGLVNGMKKCPDTLVFLPWLNHGGADKLFINTFNELAKQNKDWHISLVQTERSDSPWQNKLSTDIDFVKLSDISEDIGYEKQIDIFASFIVQNNIKRLIIANSMFGYNFILRYKKLLEYLNIKIYIYAFNENISEYGRIGGYIHEQIPLIYNSIYKVITDNSLMPEKMIKEHGYTVDKHQTHYQYVEEKVIAPVKKDKEKLKILWASRICYQKMPEILAEINKRISSDFTIDVYGTLEDFYDLDFIKENNLNYKGVFNGINSIPTNEYDLYLYTSNSDGMPNILLEIATKGLPIIAPNVGGVGDFIINNETGILIDDYKDVDTYLKAIEKMKDSNFRYKLAKNSQELLKDKYSKNKWKARIKEIFDR</sequence>
<name>A0ABY0FIY6_9BACT</name>
<dbReference type="Pfam" id="PF00535">
    <property type="entry name" value="Glycos_transf_2"/>
    <property type="match status" value="1"/>
</dbReference>